<evidence type="ECO:0000313" key="1">
    <source>
        <dbReference type="EMBL" id="CAD8165897.1"/>
    </source>
</evidence>
<dbReference type="EMBL" id="CAJJDP010000047">
    <property type="protein sequence ID" value="CAD8165897.1"/>
    <property type="molecule type" value="Genomic_DNA"/>
</dbReference>
<gene>
    <name evidence="1" type="ORF">POCTA_138.1.T0470182</name>
</gene>
<name>A0A8S1UP11_PAROT</name>
<evidence type="ECO:0000313" key="2">
    <source>
        <dbReference type="Proteomes" id="UP000683925"/>
    </source>
</evidence>
<keyword evidence="2" id="KW-1185">Reference proteome</keyword>
<dbReference type="Proteomes" id="UP000683925">
    <property type="component" value="Unassembled WGS sequence"/>
</dbReference>
<proteinExistence type="predicted"/>
<reference evidence="1" key="1">
    <citation type="submission" date="2021-01" db="EMBL/GenBank/DDBJ databases">
        <authorList>
            <consortium name="Genoscope - CEA"/>
            <person name="William W."/>
        </authorList>
    </citation>
    <scope>NUCLEOTIDE SEQUENCE</scope>
</reference>
<sequence length="107" mass="12559">MIVNQKLIFQQEFLIHNLKDSIDLIIQSLRQQRDDSNLQNVGVYLGIIVSYSNVFYAQDKIFEFSVKMKKNDKDLEYIMTDIGANCNPMALHNSVYLLYSKMKQLYV</sequence>
<dbReference type="AlphaFoldDB" id="A0A8S1UP11"/>
<protein>
    <submittedName>
        <fullName evidence="1">Uncharacterized protein</fullName>
    </submittedName>
</protein>
<organism evidence="1 2">
    <name type="scientific">Paramecium octaurelia</name>
    <dbReference type="NCBI Taxonomy" id="43137"/>
    <lineage>
        <taxon>Eukaryota</taxon>
        <taxon>Sar</taxon>
        <taxon>Alveolata</taxon>
        <taxon>Ciliophora</taxon>
        <taxon>Intramacronucleata</taxon>
        <taxon>Oligohymenophorea</taxon>
        <taxon>Peniculida</taxon>
        <taxon>Parameciidae</taxon>
        <taxon>Paramecium</taxon>
    </lineage>
</organism>
<comment type="caution">
    <text evidence="1">The sequence shown here is derived from an EMBL/GenBank/DDBJ whole genome shotgun (WGS) entry which is preliminary data.</text>
</comment>
<accession>A0A8S1UP11</accession>